<accession>A0A0U5ESV7</accession>
<feature type="binding site" evidence="9">
    <location>
        <position position="644"/>
    </location>
    <ligand>
        <name>ATP</name>
        <dbReference type="ChEBI" id="CHEBI:30616"/>
    </ligand>
</feature>
<dbReference type="CDD" id="cd07958">
    <property type="entry name" value="Anticodon_Ia_Leu_BEm"/>
    <property type="match status" value="1"/>
</dbReference>
<dbReference type="Pfam" id="PF13603">
    <property type="entry name" value="tRNA-synt_1_2"/>
    <property type="match status" value="1"/>
</dbReference>
<feature type="domain" description="Aminoacyl-tRNA synthetase class Ia" evidence="11">
    <location>
        <begin position="640"/>
        <end position="680"/>
    </location>
</feature>
<keyword evidence="2 9" id="KW-0963">Cytoplasm</keyword>
<keyword evidence="6 9" id="KW-0648">Protein biosynthesis</keyword>
<comment type="subcellular location">
    <subcellularLocation>
        <location evidence="9">Cytoplasm</location>
    </subcellularLocation>
</comment>
<dbReference type="SUPFAM" id="SSF52374">
    <property type="entry name" value="Nucleotidylyl transferase"/>
    <property type="match status" value="1"/>
</dbReference>
<dbReference type="Gene3D" id="3.40.50.620">
    <property type="entry name" value="HUPs"/>
    <property type="match status" value="2"/>
</dbReference>
<dbReference type="Pfam" id="PF08264">
    <property type="entry name" value="Anticodon_1"/>
    <property type="match status" value="1"/>
</dbReference>
<dbReference type="NCBIfam" id="TIGR00396">
    <property type="entry name" value="leuS_bact"/>
    <property type="match status" value="1"/>
</dbReference>
<dbReference type="InterPro" id="IPR002300">
    <property type="entry name" value="aa-tRNA-synth_Ia"/>
</dbReference>
<dbReference type="FunFam" id="1.10.730.10:FF:000002">
    <property type="entry name" value="Leucine--tRNA ligase"/>
    <property type="match status" value="1"/>
</dbReference>
<dbReference type="InterPro" id="IPR001412">
    <property type="entry name" value="aa-tRNA-synth_I_CS"/>
</dbReference>
<keyword evidence="5 9" id="KW-0067">ATP-binding</keyword>
<evidence type="ECO:0000256" key="9">
    <source>
        <dbReference type="HAMAP-Rule" id="MF_00049"/>
    </source>
</evidence>
<dbReference type="PATRIC" id="fig|446692.3.peg.1410"/>
<feature type="domain" description="Leucyl-tRNA synthetase editing" evidence="14">
    <location>
        <begin position="243"/>
        <end position="433"/>
    </location>
</feature>
<dbReference type="CDD" id="cd00812">
    <property type="entry name" value="LeuRS_core"/>
    <property type="match status" value="1"/>
</dbReference>
<comment type="catalytic activity">
    <reaction evidence="8 9">
        <text>tRNA(Leu) + L-leucine + ATP = L-leucyl-tRNA(Leu) + AMP + diphosphate</text>
        <dbReference type="Rhea" id="RHEA:11688"/>
        <dbReference type="Rhea" id="RHEA-COMP:9613"/>
        <dbReference type="Rhea" id="RHEA-COMP:9622"/>
        <dbReference type="ChEBI" id="CHEBI:30616"/>
        <dbReference type="ChEBI" id="CHEBI:33019"/>
        <dbReference type="ChEBI" id="CHEBI:57427"/>
        <dbReference type="ChEBI" id="CHEBI:78442"/>
        <dbReference type="ChEBI" id="CHEBI:78494"/>
        <dbReference type="ChEBI" id="CHEBI:456215"/>
        <dbReference type="EC" id="6.1.1.4"/>
    </reaction>
</comment>
<dbReference type="EMBL" id="LN606600">
    <property type="protein sequence ID" value="CEF40762.1"/>
    <property type="molecule type" value="Genomic_DNA"/>
</dbReference>
<feature type="short sequence motif" description="'KMSKS' region" evidence="9">
    <location>
        <begin position="641"/>
        <end position="645"/>
    </location>
</feature>
<keyword evidence="7 9" id="KW-0030">Aminoacyl-tRNA synthetase</keyword>
<dbReference type="InterPro" id="IPR009008">
    <property type="entry name" value="Val/Leu/Ile-tRNA-synth_edit"/>
</dbReference>
<protein>
    <recommendedName>
        <fullName evidence="9">Leucine--tRNA ligase</fullName>
        <ecNumber evidence="9">6.1.1.4</ecNumber>
    </recommendedName>
    <alternativeName>
        <fullName evidence="9">Leucyl-tRNA synthetase</fullName>
        <shortName evidence="9">LeuRS</shortName>
    </alternativeName>
</protein>
<dbReference type="AlphaFoldDB" id="A0A0U5ESV7"/>
<evidence type="ECO:0000313" key="16">
    <source>
        <dbReference type="Proteomes" id="UP000056109"/>
    </source>
</evidence>
<dbReference type="GO" id="GO:0005829">
    <property type="term" value="C:cytosol"/>
    <property type="evidence" value="ECO:0007669"/>
    <property type="project" value="TreeGrafter"/>
</dbReference>
<evidence type="ECO:0000256" key="4">
    <source>
        <dbReference type="ARBA" id="ARBA00022741"/>
    </source>
</evidence>
<dbReference type="InterPro" id="IPR014729">
    <property type="entry name" value="Rossmann-like_a/b/a_fold"/>
</dbReference>
<dbReference type="Proteomes" id="UP000056109">
    <property type="component" value="Chromosome I"/>
</dbReference>
<proteinExistence type="inferred from homology"/>
<dbReference type="Gene3D" id="3.10.20.590">
    <property type="match status" value="1"/>
</dbReference>
<organism evidence="15 16">
    <name type="scientific">Acetobacter senegalensis</name>
    <dbReference type="NCBI Taxonomy" id="446692"/>
    <lineage>
        <taxon>Bacteria</taxon>
        <taxon>Pseudomonadati</taxon>
        <taxon>Pseudomonadota</taxon>
        <taxon>Alphaproteobacteria</taxon>
        <taxon>Acetobacterales</taxon>
        <taxon>Acetobacteraceae</taxon>
        <taxon>Acetobacter</taxon>
    </lineage>
</organism>
<dbReference type="GO" id="GO:0002161">
    <property type="term" value="F:aminoacyl-tRNA deacylase activity"/>
    <property type="evidence" value="ECO:0007669"/>
    <property type="project" value="InterPro"/>
</dbReference>
<evidence type="ECO:0000256" key="10">
    <source>
        <dbReference type="RuleBase" id="RU363035"/>
    </source>
</evidence>
<evidence type="ECO:0000313" key="15">
    <source>
        <dbReference type="EMBL" id="CEF40762.1"/>
    </source>
</evidence>
<dbReference type="InterPro" id="IPR013155">
    <property type="entry name" value="M/V/L/I-tRNA-synth_anticd-bd"/>
</dbReference>
<evidence type="ECO:0000256" key="5">
    <source>
        <dbReference type="ARBA" id="ARBA00022840"/>
    </source>
</evidence>
<reference evidence="16" key="1">
    <citation type="submission" date="2014-09" db="EMBL/GenBank/DDBJ databases">
        <authorList>
            <person name="Illeghems K.G."/>
        </authorList>
    </citation>
    <scope>NUCLEOTIDE SEQUENCE [LARGE SCALE GENOMIC DNA]</scope>
    <source>
        <strain evidence="16">108B</strain>
    </source>
</reference>
<dbReference type="Pfam" id="PF00133">
    <property type="entry name" value="tRNA-synt_1"/>
    <property type="match status" value="2"/>
</dbReference>
<dbReference type="InterPro" id="IPR009080">
    <property type="entry name" value="tRNAsynth_Ia_anticodon-bd"/>
</dbReference>
<dbReference type="KEGG" id="asz:ASN_1402"/>
<dbReference type="PRINTS" id="PR00985">
    <property type="entry name" value="TRNASYNTHLEU"/>
</dbReference>
<dbReference type="GO" id="GO:0005524">
    <property type="term" value="F:ATP binding"/>
    <property type="evidence" value="ECO:0007669"/>
    <property type="project" value="UniProtKB-UniRule"/>
</dbReference>
<evidence type="ECO:0000259" key="11">
    <source>
        <dbReference type="Pfam" id="PF00133"/>
    </source>
</evidence>
<dbReference type="Gene3D" id="2.20.28.290">
    <property type="match status" value="1"/>
</dbReference>
<evidence type="ECO:0000259" key="12">
    <source>
        <dbReference type="Pfam" id="PF08264"/>
    </source>
</evidence>
<keyword evidence="16" id="KW-1185">Reference proteome</keyword>
<dbReference type="PANTHER" id="PTHR43740">
    <property type="entry name" value="LEUCYL-TRNA SYNTHETASE"/>
    <property type="match status" value="1"/>
</dbReference>
<dbReference type="SUPFAM" id="SSF50677">
    <property type="entry name" value="ValRS/IleRS/LeuRS editing domain"/>
    <property type="match status" value="1"/>
</dbReference>
<evidence type="ECO:0000259" key="13">
    <source>
        <dbReference type="Pfam" id="PF09334"/>
    </source>
</evidence>
<evidence type="ECO:0000259" key="14">
    <source>
        <dbReference type="Pfam" id="PF13603"/>
    </source>
</evidence>
<sequence length="885" mass="98316">MTRTSSMTQPANTPAAPAPAAVSYDFQSVEPRWQKTWDEASIFTVPDVPPADRPKYYVLEMFPYPSGQLHMGHVRNYALGDVIARYKRARGYAVLHPMGWDAFGLPAENAARERGVHPQEWTLNNIAAMRTTLQRLGFSLNWDREIATCLPDYYGKQQKLFLDFLQAGLVERRESWVNWDPVDQTVLANEQVVDGRGWRSGAPIEKKQLSQWFLKITDFAEDLLDGLKTLDRWPDRVRTMQERWIGRSEGARVRFSLHAPPHGLDTNLNAVEVFTTRPDTLFGMSFLAIAPDHPLAEWAGKQNPEAAAFIAECRRLGTSVEAVETAEKRGFDTGLRVNHPFLDQSFPVWIANFVLMDYGTGALFGCPSGDQRDLDFAHKYNLPVTPVVLPPGKDQADFAITKTAFTGDGTMINSGFLDGLSTEEARREAIARLEDMGVGNGVVNWRLRDWGVSRQRYWGCPIPVIHCESCGAVPVPDDQLPVKLPEDVTFDKPGNPLDHHPTWKHVACPKCGKPATRETDTFDTFVDSSWYFARFTAPHADTPTVRAAADGWLAVDQYIGGIEHAILHLLYARFFTRAMKKTGHLDVSEPFAGLFTQGMVSHESYKDSAGNWLYPEEVERKGDGAVKRGTEEPVTVGRVEKMSKSKRNTVAPVAIIERFGADTARWFVLSDSPPERDMEWTEAGVSGAARFAQRLFRIVRTVAQTVPAQESCPVEIAPQADALRRANHRTIAAVTEALEGFTINVAVARIHELTSALAEAEKTADLPGMAFARREAARTLCLLCAPMMPHLAEEMYAQLEPGTSMVVEQPWPEADPSLLAATQVTIAVQIMGKLRGTIEAAPDEAKDAVVARAEAEPNVARLLEGKRIVKRVHVPNRIVNFVTAG</sequence>
<gene>
    <name evidence="9 15" type="primary">leuS</name>
    <name evidence="15" type="ORF">ASN_1402</name>
</gene>
<dbReference type="InterPro" id="IPR002302">
    <property type="entry name" value="Leu-tRNA-ligase"/>
</dbReference>
<evidence type="ECO:0000256" key="3">
    <source>
        <dbReference type="ARBA" id="ARBA00022598"/>
    </source>
</evidence>
<evidence type="ECO:0000256" key="8">
    <source>
        <dbReference type="ARBA" id="ARBA00047469"/>
    </source>
</evidence>
<feature type="domain" description="Aminoacyl-tRNA synthetase class Ia" evidence="11">
    <location>
        <begin position="447"/>
        <end position="618"/>
    </location>
</feature>
<keyword evidence="3 9" id="KW-0436">Ligase</keyword>
<dbReference type="HAMAP" id="MF_00049_B">
    <property type="entry name" value="Leu_tRNA_synth_B"/>
    <property type="match status" value="1"/>
</dbReference>
<feature type="domain" description="Methionyl/Valyl/Leucyl/Isoleucyl-tRNA synthetase anticodon-binding" evidence="12">
    <location>
        <begin position="728"/>
        <end position="848"/>
    </location>
</feature>
<dbReference type="Gene3D" id="1.10.730.10">
    <property type="entry name" value="Isoleucyl-tRNA Synthetase, Domain 1"/>
    <property type="match status" value="2"/>
</dbReference>
<dbReference type="InterPro" id="IPR015413">
    <property type="entry name" value="Methionyl/Leucyl_tRNA_Synth"/>
</dbReference>
<dbReference type="Pfam" id="PF09334">
    <property type="entry name" value="tRNA-synt_1g"/>
    <property type="match status" value="1"/>
</dbReference>
<feature type="domain" description="Methionyl/Leucyl tRNA synthetase" evidence="13">
    <location>
        <begin position="58"/>
        <end position="192"/>
    </location>
</feature>
<feature type="short sequence motif" description="'HIGH' region" evidence="9">
    <location>
        <begin position="63"/>
        <end position="73"/>
    </location>
</feature>
<dbReference type="PANTHER" id="PTHR43740:SF2">
    <property type="entry name" value="LEUCINE--TRNA LIGASE, MITOCHONDRIAL"/>
    <property type="match status" value="1"/>
</dbReference>
<name>A0A0U5ESV7_9PROT</name>
<dbReference type="EC" id="6.1.1.4" evidence="9"/>
<evidence type="ECO:0000256" key="1">
    <source>
        <dbReference type="ARBA" id="ARBA00005594"/>
    </source>
</evidence>
<keyword evidence="4 9" id="KW-0547">Nucleotide-binding</keyword>
<evidence type="ECO:0000256" key="7">
    <source>
        <dbReference type="ARBA" id="ARBA00023146"/>
    </source>
</evidence>
<dbReference type="PROSITE" id="PS00178">
    <property type="entry name" value="AA_TRNA_LIGASE_I"/>
    <property type="match status" value="1"/>
</dbReference>
<dbReference type="GO" id="GO:0004823">
    <property type="term" value="F:leucine-tRNA ligase activity"/>
    <property type="evidence" value="ECO:0007669"/>
    <property type="project" value="UniProtKB-UniRule"/>
</dbReference>
<evidence type="ECO:0000256" key="6">
    <source>
        <dbReference type="ARBA" id="ARBA00022917"/>
    </source>
</evidence>
<dbReference type="InterPro" id="IPR025709">
    <property type="entry name" value="Leu_tRNA-synth_edit"/>
</dbReference>
<evidence type="ECO:0000256" key="2">
    <source>
        <dbReference type="ARBA" id="ARBA00022490"/>
    </source>
</evidence>
<dbReference type="GO" id="GO:0006429">
    <property type="term" value="P:leucyl-tRNA aminoacylation"/>
    <property type="evidence" value="ECO:0007669"/>
    <property type="project" value="UniProtKB-UniRule"/>
</dbReference>
<comment type="similarity">
    <text evidence="1 9 10">Belongs to the class-I aminoacyl-tRNA synthetase family.</text>
</comment>
<dbReference type="SUPFAM" id="SSF47323">
    <property type="entry name" value="Anticodon-binding domain of a subclass of class I aminoacyl-tRNA synthetases"/>
    <property type="match status" value="1"/>
</dbReference>